<proteinExistence type="predicted"/>
<name>A0A0E9WP51_ANGAN</name>
<dbReference type="AlphaFoldDB" id="A0A0E9WP51"/>
<evidence type="ECO:0000313" key="1">
    <source>
        <dbReference type="EMBL" id="JAH91325.1"/>
    </source>
</evidence>
<sequence>MPSAALIPHSYSVIFTHSTLTTERAAVRTSGRGPVLWGWSQNGVMLHGGFDSSLRKKQRSDTSPALEGRRLLASRVLKRSEENGSWGVTDGTAVQTLQAKTFFCEPILRSIRQQYYSTGTA</sequence>
<reference evidence="1" key="2">
    <citation type="journal article" date="2015" name="Fish Shellfish Immunol.">
        <title>Early steps in the European eel (Anguilla anguilla)-Vibrio vulnificus interaction in the gills: Role of the RtxA13 toxin.</title>
        <authorList>
            <person name="Callol A."/>
            <person name="Pajuelo D."/>
            <person name="Ebbesson L."/>
            <person name="Teles M."/>
            <person name="MacKenzie S."/>
            <person name="Amaro C."/>
        </authorList>
    </citation>
    <scope>NUCLEOTIDE SEQUENCE</scope>
</reference>
<accession>A0A0E9WP51</accession>
<organism evidence="1">
    <name type="scientific">Anguilla anguilla</name>
    <name type="common">European freshwater eel</name>
    <name type="synonym">Muraena anguilla</name>
    <dbReference type="NCBI Taxonomy" id="7936"/>
    <lineage>
        <taxon>Eukaryota</taxon>
        <taxon>Metazoa</taxon>
        <taxon>Chordata</taxon>
        <taxon>Craniata</taxon>
        <taxon>Vertebrata</taxon>
        <taxon>Euteleostomi</taxon>
        <taxon>Actinopterygii</taxon>
        <taxon>Neopterygii</taxon>
        <taxon>Teleostei</taxon>
        <taxon>Anguilliformes</taxon>
        <taxon>Anguillidae</taxon>
        <taxon>Anguilla</taxon>
    </lineage>
</organism>
<protein>
    <submittedName>
        <fullName evidence="1">Uncharacterized protein</fullName>
    </submittedName>
</protein>
<dbReference type="EMBL" id="GBXM01017252">
    <property type="protein sequence ID" value="JAH91325.1"/>
    <property type="molecule type" value="Transcribed_RNA"/>
</dbReference>
<reference evidence="1" key="1">
    <citation type="submission" date="2014-11" db="EMBL/GenBank/DDBJ databases">
        <authorList>
            <person name="Amaro Gonzalez C."/>
        </authorList>
    </citation>
    <scope>NUCLEOTIDE SEQUENCE</scope>
</reference>